<evidence type="ECO:0008006" key="4">
    <source>
        <dbReference type="Google" id="ProtNLM"/>
    </source>
</evidence>
<accession>A0A162J5Z8</accession>
<comment type="caution">
    <text evidence="2">The sequence shown here is derived from an EMBL/GenBank/DDBJ whole genome shotgun (WGS) entry which is preliminary data.</text>
</comment>
<dbReference type="GO" id="GO:0001228">
    <property type="term" value="F:DNA-binding transcription activator activity, RNA polymerase II-specific"/>
    <property type="evidence" value="ECO:0007669"/>
    <property type="project" value="TreeGrafter"/>
</dbReference>
<feature type="compositionally biased region" description="Low complexity" evidence="1">
    <location>
        <begin position="35"/>
        <end position="48"/>
    </location>
</feature>
<keyword evidence="3" id="KW-1185">Reference proteome</keyword>
<reference evidence="2 3" key="1">
    <citation type="journal article" date="2016" name="Genome Biol. Evol.">
        <title>Divergent and convergent evolution of fungal pathogenicity.</title>
        <authorList>
            <person name="Shang Y."/>
            <person name="Xiao G."/>
            <person name="Zheng P."/>
            <person name="Cen K."/>
            <person name="Zhan S."/>
            <person name="Wang C."/>
        </authorList>
    </citation>
    <scope>NUCLEOTIDE SEQUENCE [LARGE SCALE GENOMIC DNA]</scope>
    <source>
        <strain evidence="2 3">RCEF 264</strain>
    </source>
</reference>
<sequence>MQCDLQAPACANCRRRAEPCDFQYLHLDGSSLLPASASESPSSSSCSPAPAPAPPASPSSPPSPPAGTECVRLPVDLALGMSEEMDPGPLRQALAQQAQSHRFLHDSFSALAVLHAAHAASADPTAAAAAYGHQIDASVRFRRTSPAITEHSWFAILLFALSVLVFQLNAMARFTAAPPGLDADRAYIETVLVLRSAAALGMQLAPYLVQSRLIQSLRRRAEARVDGGGEPAPAGAASALRQAVQDLPDVVTRAVQDGVFAGQDPDAQACYHAVVELQGWLHRVAPRPRTWLHLVWWPGAVSPAYVDLLARRHPVALVVLVHWCAVVQRMPSKWFFNGWAERAAASAVQHLDATSPWHEATRWAREELGLGGG</sequence>
<dbReference type="PANTHER" id="PTHR47784">
    <property type="entry name" value="STEROL UPTAKE CONTROL PROTEIN 2"/>
    <property type="match status" value="1"/>
</dbReference>
<dbReference type="EMBL" id="AZHD01000004">
    <property type="protein sequence ID" value="OAA64202.1"/>
    <property type="molecule type" value="Genomic_DNA"/>
</dbReference>
<feature type="region of interest" description="Disordered" evidence="1">
    <location>
        <begin position="35"/>
        <end position="67"/>
    </location>
</feature>
<evidence type="ECO:0000313" key="2">
    <source>
        <dbReference type="EMBL" id="OAA64202.1"/>
    </source>
</evidence>
<evidence type="ECO:0000313" key="3">
    <source>
        <dbReference type="Proteomes" id="UP000076874"/>
    </source>
</evidence>
<feature type="compositionally biased region" description="Pro residues" evidence="1">
    <location>
        <begin position="49"/>
        <end position="65"/>
    </location>
</feature>
<gene>
    <name evidence="2" type="ORF">SPI_02849</name>
</gene>
<dbReference type="STRING" id="1081102.A0A162J5Z8"/>
<dbReference type="Proteomes" id="UP000076874">
    <property type="component" value="Unassembled WGS sequence"/>
</dbReference>
<organism evidence="2 3">
    <name type="scientific">Niveomyces insectorum RCEF 264</name>
    <dbReference type="NCBI Taxonomy" id="1081102"/>
    <lineage>
        <taxon>Eukaryota</taxon>
        <taxon>Fungi</taxon>
        <taxon>Dikarya</taxon>
        <taxon>Ascomycota</taxon>
        <taxon>Pezizomycotina</taxon>
        <taxon>Sordariomycetes</taxon>
        <taxon>Hypocreomycetidae</taxon>
        <taxon>Hypocreales</taxon>
        <taxon>Cordycipitaceae</taxon>
        <taxon>Niveomyces</taxon>
    </lineage>
</organism>
<name>A0A162J5Z8_9HYPO</name>
<proteinExistence type="predicted"/>
<dbReference type="InterPro" id="IPR053157">
    <property type="entry name" value="Sterol_Uptake_Regulator"/>
</dbReference>
<dbReference type="OrthoDB" id="416217at2759"/>
<protein>
    <recommendedName>
        <fullName evidence="4">C6 zinc finger domain containing protein</fullName>
    </recommendedName>
</protein>
<evidence type="ECO:0000256" key="1">
    <source>
        <dbReference type="SAM" id="MobiDB-lite"/>
    </source>
</evidence>
<dbReference type="AlphaFoldDB" id="A0A162J5Z8"/>
<dbReference type="PANTHER" id="PTHR47784:SF5">
    <property type="entry name" value="STEROL UPTAKE CONTROL PROTEIN 2"/>
    <property type="match status" value="1"/>
</dbReference>